<keyword evidence="3" id="KW-1185">Reference proteome</keyword>
<dbReference type="EMBL" id="JAHYIQ010000001">
    <property type="protein sequence ID" value="KAK1135657.1"/>
    <property type="molecule type" value="Genomic_DNA"/>
</dbReference>
<sequence length="75" mass="8401">MDKNVQRLKTENLPQTPDAISSISQVLDPFRRPQMRPSQRESRFETNASSIRTSLASSRGRLATKIATFGIGKQP</sequence>
<evidence type="ECO:0000256" key="1">
    <source>
        <dbReference type="SAM" id="MobiDB-lite"/>
    </source>
</evidence>
<reference evidence="2" key="1">
    <citation type="submission" date="2021-10" db="EMBL/GenBank/DDBJ databases">
        <title>Melipona bicolor Genome sequencing and assembly.</title>
        <authorList>
            <person name="Araujo N.S."/>
            <person name="Arias M.C."/>
        </authorList>
    </citation>
    <scope>NUCLEOTIDE SEQUENCE</scope>
    <source>
        <strain evidence="2">USP_2M_L1-L4_2017</strain>
        <tissue evidence="2">Whole body</tissue>
    </source>
</reference>
<gene>
    <name evidence="2" type="ORF">K0M31_000244</name>
</gene>
<comment type="caution">
    <text evidence="2">The sequence shown here is derived from an EMBL/GenBank/DDBJ whole genome shotgun (WGS) entry which is preliminary data.</text>
</comment>
<feature type="region of interest" description="Disordered" evidence="1">
    <location>
        <begin position="33"/>
        <end position="56"/>
    </location>
</feature>
<organism evidence="2 3">
    <name type="scientific">Melipona bicolor</name>
    <dbReference type="NCBI Taxonomy" id="60889"/>
    <lineage>
        <taxon>Eukaryota</taxon>
        <taxon>Metazoa</taxon>
        <taxon>Ecdysozoa</taxon>
        <taxon>Arthropoda</taxon>
        <taxon>Hexapoda</taxon>
        <taxon>Insecta</taxon>
        <taxon>Pterygota</taxon>
        <taxon>Neoptera</taxon>
        <taxon>Endopterygota</taxon>
        <taxon>Hymenoptera</taxon>
        <taxon>Apocrita</taxon>
        <taxon>Aculeata</taxon>
        <taxon>Apoidea</taxon>
        <taxon>Anthophila</taxon>
        <taxon>Apidae</taxon>
        <taxon>Melipona</taxon>
    </lineage>
</organism>
<dbReference type="Proteomes" id="UP001177670">
    <property type="component" value="Unassembled WGS sequence"/>
</dbReference>
<evidence type="ECO:0000313" key="3">
    <source>
        <dbReference type="Proteomes" id="UP001177670"/>
    </source>
</evidence>
<dbReference type="AlphaFoldDB" id="A0AA40GD36"/>
<accession>A0AA40GD36</accession>
<evidence type="ECO:0000313" key="2">
    <source>
        <dbReference type="EMBL" id="KAK1135657.1"/>
    </source>
</evidence>
<proteinExistence type="predicted"/>
<protein>
    <submittedName>
        <fullName evidence="2">Uncharacterized protein</fullName>
    </submittedName>
</protein>
<name>A0AA40GD36_9HYME</name>
<feature type="compositionally biased region" description="Polar residues" evidence="1">
    <location>
        <begin position="45"/>
        <end position="56"/>
    </location>
</feature>